<name>V3ZDE5_LOTGI</name>
<dbReference type="KEGG" id="lgi:LOTGIDRAFT_170326"/>
<organism evidence="1 2">
    <name type="scientific">Lottia gigantea</name>
    <name type="common">Giant owl limpet</name>
    <dbReference type="NCBI Taxonomy" id="225164"/>
    <lineage>
        <taxon>Eukaryota</taxon>
        <taxon>Metazoa</taxon>
        <taxon>Spiralia</taxon>
        <taxon>Lophotrochozoa</taxon>
        <taxon>Mollusca</taxon>
        <taxon>Gastropoda</taxon>
        <taxon>Patellogastropoda</taxon>
        <taxon>Lottioidea</taxon>
        <taxon>Lottiidae</taxon>
        <taxon>Lottia</taxon>
    </lineage>
</organism>
<keyword evidence="2" id="KW-1185">Reference proteome</keyword>
<evidence type="ECO:0000313" key="2">
    <source>
        <dbReference type="Proteomes" id="UP000030746"/>
    </source>
</evidence>
<dbReference type="RefSeq" id="XP_009067218.1">
    <property type="nucleotide sequence ID" value="XM_009068970.1"/>
</dbReference>
<evidence type="ECO:0000313" key="1">
    <source>
        <dbReference type="EMBL" id="ESO82052.1"/>
    </source>
</evidence>
<dbReference type="HOGENOM" id="CLU_1549375_0_0_1"/>
<gene>
    <name evidence="1" type="ORF">LOTGIDRAFT_170326</name>
</gene>
<dbReference type="Proteomes" id="UP000030746">
    <property type="component" value="Unassembled WGS sequence"/>
</dbReference>
<accession>V3ZDE5</accession>
<dbReference type="CTD" id="20241375"/>
<dbReference type="GeneID" id="20241375"/>
<sequence length="176" mass="20065">MPSIKSDDCKECRVKACGEKFKTRHEYNGRRHMLVHLPKGDKYNEALEAFVKSQIRQAGNNFEDVVSEDDDMESVIPPVNLVTHTSTPILKDAVECKVTDKVVSGSDGETKSYSVIPRWAQEVSTYKVKGQKKTLQRHTTYYQTIFWPKDLPPPPPIEVAEEKRLRQAVRTTGEDD</sequence>
<proteinExistence type="predicted"/>
<dbReference type="EMBL" id="KB204047">
    <property type="protein sequence ID" value="ESO82052.1"/>
    <property type="molecule type" value="Genomic_DNA"/>
</dbReference>
<dbReference type="AlphaFoldDB" id="V3ZDE5"/>
<protein>
    <submittedName>
        <fullName evidence="1">Uncharacterized protein</fullName>
    </submittedName>
</protein>
<reference evidence="1 2" key="1">
    <citation type="journal article" date="2013" name="Nature">
        <title>Insights into bilaterian evolution from three spiralian genomes.</title>
        <authorList>
            <person name="Simakov O."/>
            <person name="Marletaz F."/>
            <person name="Cho S.J."/>
            <person name="Edsinger-Gonzales E."/>
            <person name="Havlak P."/>
            <person name="Hellsten U."/>
            <person name="Kuo D.H."/>
            <person name="Larsson T."/>
            <person name="Lv J."/>
            <person name="Arendt D."/>
            <person name="Savage R."/>
            <person name="Osoegawa K."/>
            <person name="de Jong P."/>
            <person name="Grimwood J."/>
            <person name="Chapman J.A."/>
            <person name="Shapiro H."/>
            <person name="Aerts A."/>
            <person name="Otillar R.P."/>
            <person name="Terry A.Y."/>
            <person name="Boore J.L."/>
            <person name="Grigoriev I.V."/>
            <person name="Lindberg D.R."/>
            <person name="Seaver E.C."/>
            <person name="Weisblat D.A."/>
            <person name="Putnam N.H."/>
            <person name="Rokhsar D.S."/>
        </authorList>
    </citation>
    <scope>NUCLEOTIDE SEQUENCE [LARGE SCALE GENOMIC DNA]</scope>
</reference>